<dbReference type="InterPro" id="IPR034154">
    <property type="entry name" value="TOPRIM_DnaG/twinkle"/>
</dbReference>
<dbReference type="AlphaFoldDB" id="A0A6C2ULY2"/>
<proteinExistence type="predicted"/>
<dbReference type="GO" id="GO:0005524">
    <property type="term" value="F:ATP binding"/>
    <property type="evidence" value="ECO:0007669"/>
    <property type="project" value="InterPro"/>
</dbReference>
<organism evidence="4 5">
    <name type="scientific">Pontiella sulfatireligans</name>
    <dbReference type="NCBI Taxonomy" id="2750658"/>
    <lineage>
        <taxon>Bacteria</taxon>
        <taxon>Pseudomonadati</taxon>
        <taxon>Kiritimatiellota</taxon>
        <taxon>Kiritimatiellia</taxon>
        <taxon>Kiritimatiellales</taxon>
        <taxon>Pontiellaceae</taxon>
        <taxon>Pontiella</taxon>
    </lineage>
</organism>
<dbReference type="InterPro" id="IPR027417">
    <property type="entry name" value="P-loop_NTPase"/>
</dbReference>
<dbReference type="Proteomes" id="UP000346198">
    <property type="component" value="Unassembled WGS sequence"/>
</dbReference>
<dbReference type="InterPro" id="IPR007694">
    <property type="entry name" value="DNA_helicase_DnaB-like_C"/>
</dbReference>
<evidence type="ECO:0000259" key="3">
    <source>
        <dbReference type="Pfam" id="PF03796"/>
    </source>
</evidence>
<evidence type="ECO:0000259" key="2">
    <source>
        <dbReference type="Pfam" id="PF01807"/>
    </source>
</evidence>
<dbReference type="CDD" id="cd01029">
    <property type="entry name" value="TOPRIM_primases"/>
    <property type="match status" value="1"/>
</dbReference>
<dbReference type="RefSeq" id="WP_136062612.1">
    <property type="nucleotide sequence ID" value="NZ_CAAHFH010000002.1"/>
</dbReference>
<dbReference type="Gene3D" id="3.40.1360.10">
    <property type="match status" value="1"/>
</dbReference>
<sequence>MRYDYDYVREHISMKDVLARYGLEVDKSGNRCCPIHPNADNTQGFGIHDQGKRWTCRTRGCGTASSNIDFVAAYEQIDHHAAFLKLKEWFGLTDDQPTPKPKTVKGETAKPKPKPVESIWHDYRNERGEVAYRMERVQLDDGGKRFMPQMPDGSRTCPKESRILYNLDKITAEPEDMVFLVEGEKTADAVCECGYVGTTFGFGCKSWLEQYLEPLTNRKVILMPDSDEGGEGWLKLVADALAGHVESLLTIHMPDDFVLAHPEYKGHDFADYFEVHGKEPATGFLVDELMDGNPIPRGVDQSSLNIATDICARVIREGKASGLKPLLDFRRVYGDGMAVEAMEGDAVMMVAPTGIGKTRLMHNLPFTFRELNFCIFDLELSINTLALRYIAMENRISFRDAVQRVRNGYDMTLPQLDHVYLPKTPKLTVEKMEAEIQRLENITGRRIHVVGIDYIAKMNRLGTATESIEAHASMFKNYCTETGRVGLFTSQCRRDSNNANPDYAMPHKEDAIHTSALEQSCQIAFCYCMKSGHRDVLQVKCDKYTHGDLPTEWAELHADNLRITPKRTNPGKAPEFFSNEANH</sequence>
<evidence type="ECO:0000313" key="4">
    <source>
        <dbReference type="EMBL" id="VGO21128.1"/>
    </source>
</evidence>
<dbReference type="GO" id="GO:0008270">
    <property type="term" value="F:zinc ion binding"/>
    <property type="evidence" value="ECO:0007669"/>
    <property type="project" value="InterPro"/>
</dbReference>
<dbReference type="Pfam" id="PF01807">
    <property type="entry name" value="Zn_ribbon_DnaG"/>
    <property type="match status" value="1"/>
</dbReference>
<dbReference type="GO" id="GO:0003899">
    <property type="term" value="F:DNA-directed RNA polymerase activity"/>
    <property type="evidence" value="ECO:0007669"/>
    <property type="project" value="InterPro"/>
</dbReference>
<reference evidence="4 5" key="1">
    <citation type="submission" date="2019-04" db="EMBL/GenBank/DDBJ databases">
        <authorList>
            <person name="Van Vliet M D."/>
        </authorList>
    </citation>
    <scope>NUCLEOTIDE SEQUENCE [LARGE SCALE GENOMIC DNA]</scope>
    <source>
        <strain evidence="4 5">F21</strain>
    </source>
</reference>
<dbReference type="InterPro" id="IPR036977">
    <property type="entry name" value="DNA_primase_Znf_CHC2"/>
</dbReference>
<dbReference type="SUPFAM" id="SSF57783">
    <property type="entry name" value="Zinc beta-ribbon"/>
    <property type="match status" value="1"/>
</dbReference>
<evidence type="ECO:0000256" key="1">
    <source>
        <dbReference type="SAM" id="MobiDB-lite"/>
    </source>
</evidence>
<evidence type="ECO:0000313" key="5">
    <source>
        <dbReference type="Proteomes" id="UP000346198"/>
    </source>
</evidence>
<dbReference type="GO" id="GO:0003677">
    <property type="term" value="F:DNA binding"/>
    <property type="evidence" value="ECO:0007669"/>
    <property type="project" value="InterPro"/>
</dbReference>
<dbReference type="Pfam" id="PF03796">
    <property type="entry name" value="DnaB_C"/>
    <property type="match status" value="1"/>
</dbReference>
<protein>
    <submittedName>
        <fullName evidence="4">Uncharacterized protein</fullName>
    </submittedName>
</protein>
<dbReference type="Gene3D" id="3.90.580.10">
    <property type="entry name" value="Zinc finger, CHC2-type domain"/>
    <property type="match status" value="1"/>
</dbReference>
<dbReference type="InterPro" id="IPR002694">
    <property type="entry name" value="Znf_CHC2"/>
</dbReference>
<feature type="region of interest" description="Disordered" evidence="1">
    <location>
        <begin position="95"/>
        <end position="115"/>
    </location>
</feature>
<keyword evidence="5" id="KW-1185">Reference proteome</keyword>
<dbReference type="GO" id="GO:0003678">
    <property type="term" value="F:DNA helicase activity"/>
    <property type="evidence" value="ECO:0007669"/>
    <property type="project" value="InterPro"/>
</dbReference>
<gene>
    <name evidence="4" type="ORF">SCARR_03198</name>
</gene>
<feature type="domain" description="SF4 helicase" evidence="3">
    <location>
        <begin position="343"/>
        <end position="523"/>
    </location>
</feature>
<dbReference type="SUPFAM" id="SSF52540">
    <property type="entry name" value="P-loop containing nucleoside triphosphate hydrolases"/>
    <property type="match status" value="1"/>
</dbReference>
<feature type="domain" description="Zinc finger CHC2-type" evidence="2">
    <location>
        <begin position="5"/>
        <end position="93"/>
    </location>
</feature>
<dbReference type="EMBL" id="CAAHFH010000002">
    <property type="protein sequence ID" value="VGO21128.1"/>
    <property type="molecule type" value="Genomic_DNA"/>
</dbReference>
<dbReference type="GO" id="GO:0006260">
    <property type="term" value="P:DNA replication"/>
    <property type="evidence" value="ECO:0007669"/>
    <property type="project" value="InterPro"/>
</dbReference>
<name>A0A6C2ULY2_9BACT</name>
<dbReference type="Gene3D" id="3.40.50.300">
    <property type="entry name" value="P-loop containing nucleotide triphosphate hydrolases"/>
    <property type="match status" value="1"/>
</dbReference>
<accession>A0A6C2ULY2</accession>